<dbReference type="AlphaFoldDB" id="A0A212IYT4"/>
<organism evidence="17">
    <name type="scientific">uncultured Dysgonomonas sp</name>
    <dbReference type="NCBI Taxonomy" id="206096"/>
    <lineage>
        <taxon>Bacteria</taxon>
        <taxon>Pseudomonadati</taxon>
        <taxon>Bacteroidota</taxon>
        <taxon>Bacteroidia</taxon>
        <taxon>Bacteroidales</taxon>
        <taxon>Dysgonomonadaceae</taxon>
        <taxon>Dysgonomonas</taxon>
        <taxon>environmental samples</taxon>
    </lineage>
</organism>
<keyword evidence="10 12" id="KW-0472">Membrane</keyword>
<dbReference type="PANTHER" id="PTHR32552:SF68">
    <property type="entry name" value="FERRICHROME OUTER MEMBRANE TRANSPORTER_PHAGE RECEPTOR"/>
    <property type="match status" value="1"/>
</dbReference>
<dbReference type="InterPro" id="IPR023996">
    <property type="entry name" value="TonB-dep_OMP_SusC/RagA"/>
</dbReference>
<proteinExistence type="inferred from homology"/>
<dbReference type="InterPro" id="IPR037066">
    <property type="entry name" value="Plug_dom_sf"/>
</dbReference>
<evidence type="ECO:0000256" key="9">
    <source>
        <dbReference type="ARBA" id="ARBA00023077"/>
    </source>
</evidence>
<evidence type="ECO:0000256" key="8">
    <source>
        <dbReference type="ARBA" id="ARBA00023065"/>
    </source>
</evidence>
<feature type="chain" id="PRO_5013324363" description="SusC/RagA family TonB-linked outer membrane protein" evidence="14">
    <location>
        <begin position="25"/>
        <end position="1046"/>
    </location>
</feature>
<dbReference type="SUPFAM" id="SSF49464">
    <property type="entry name" value="Carboxypeptidase regulatory domain-like"/>
    <property type="match status" value="1"/>
</dbReference>
<dbReference type="Pfam" id="PF13715">
    <property type="entry name" value="CarbopepD_reg_2"/>
    <property type="match status" value="1"/>
</dbReference>
<evidence type="ECO:0000256" key="13">
    <source>
        <dbReference type="RuleBase" id="RU003357"/>
    </source>
</evidence>
<dbReference type="InterPro" id="IPR012910">
    <property type="entry name" value="Plug_dom"/>
</dbReference>
<dbReference type="SUPFAM" id="SSF56935">
    <property type="entry name" value="Porins"/>
    <property type="match status" value="1"/>
</dbReference>
<keyword evidence="2 12" id="KW-0813">Transport</keyword>
<gene>
    <name evidence="17" type="ORF">KL86DYS2_10352</name>
</gene>
<keyword evidence="6 14" id="KW-0732">Signal</keyword>
<keyword evidence="3 12" id="KW-1134">Transmembrane beta strand</keyword>
<dbReference type="InterPro" id="IPR000531">
    <property type="entry name" value="Beta-barrel_TonB"/>
</dbReference>
<feature type="domain" description="TonB-dependent receptor plug" evidence="16">
    <location>
        <begin position="123"/>
        <end position="235"/>
    </location>
</feature>
<evidence type="ECO:0000256" key="2">
    <source>
        <dbReference type="ARBA" id="ARBA00022448"/>
    </source>
</evidence>
<dbReference type="GO" id="GO:0009279">
    <property type="term" value="C:cell outer membrane"/>
    <property type="evidence" value="ECO:0007669"/>
    <property type="project" value="UniProtKB-SubCell"/>
</dbReference>
<dbReference type="Gene3D" id="2.60.40.1120">
    <property type="entry name" value="Carboxypeptidase-like, regulatory domain"/>
    <property type="match status" value="1"/>
</dbReference>
<dbReference type="Pfam" id="PF07715">
    <property type="entry name" value="Plug"/>
    <property type="match status" value="1"/>
</dbReference>
<evidence type="ECO:0000256" key="5">
    <source>
        <dbReference type="ARBA" id="ARBA00022692"/>
    </source>
</evidence>
<keyword evidence="8" id="KW-0406">Ion transport</keyword>
<dbReference type="Gene3D" id="2.170.130.10">
    <property type="entry name" value="TonB-dependent receptor, plug domain"/>
    <property type="match status" value="1"/>
</dbReference>
<evidence type="ECO:0000256" key="1">
    <source>
        <dbReference type="ARBA" id="ARBA00004571"/>
    </source>
</evidence>
<evidence type="ECO:0000256" key="7">
    <source>
        <dbReference type="ARBA" id="ARBA00023004"/>
    </source>
</evidence>
<comment type="similarity">
    <text evidence="12 13">Belongs to the TonB-dependent receptor family.</text>
</comment>
<dbReference type="NCBIfam" id="TIGR04056">
    <property type="entry name" value="OMP_RagA_SusC"/>
    <property type="match status" value="1"/>
</dbReference>
<dbReference type="EMBL" id="FLUL01000001">
    <property type="protein sequence ID" value="SBV92383.1"/>
    <property type="molecule type" value="Genomic_DNA"/>
</dbReference>
<sequence>MCTSMKKKLLLILSCLLLSIGYIAAQTTKITGTVIDTNGEPVISASVVVKGTTVGTVTDLDGTFSINVPDGKNTLVFNLVGMKSIETKATQNMRVVMENDDKLLDEVVVTAMGIQRDQKILGYAATQVKSDEISAAKSGSVMGGLNGKIAGVNISASGPAGTSQKVLIRGISSFNSNNPLYIVDGVPITNERSGTNYADFGNSANDINAEDVESVTVLKGASATALYGSRAGNGVIMITTKRAKNEKLTITYDGAFTASNVLRVMQTQDLYGQGWGAWDRAENGSWGPRLDGSIHQWGSDQLDEVMTKPFSYVKNNIRNFYKTGHELNNVVSLRYGTDNLGLYASYGNVTSNGTLPNNADTYSRNTFSLRGNAKWDKLSVDVSINYARKDIRRTEQMEIELLQNAVDIDIASMKNYNDERYNLNNYYTFYATNPYWMVDNNYFLYQDNHTYGKLEASYQLLSGLKATGRLGGDFLNYNRENINAKNSFIPGSYSDLGGATAQNGYYSNYRFNRDQLDATAFLTADYKFSDFSLGGSAGWNLNQRTYNYTGGYVDGLGVSDWYSLENTASGAISQQYSEKRRLIGVFAQAEIGYKNFLYLNLSARNDYSSTLPKDNNSYFYGGGNLSFVLTELFPALKNNKIDFLKLRAAIGQTGNDAEVYRTSSWFEPVTGSNSTYNYTWLPINGILGLTEYNRLPSQSLKPEITTEYEFGVQGNFFDNRVHLDFAYYNKRSKNQIINATLAPETGYTSETRNVGELENKGVEIAAGITPIRTKDWQWDVNATFTKNTGKVIELWDGLQEYNIYSWRGIEYRMKVGEKIGTFQVPSVDRVTDKTSPYYGYMIVNANGFPTQSTTEKEVIGSSQPDFILGLNTSVKFKDFRLTVVGDWHKGGWMASNTSYITHFNGNSTQTVYNERNSFIYPNSVKIIGGQYVENNIPVMANQMNYTLGNYSYNPLVRNEMVIPKDFFKIREVTLSYDLPKKVLTKTPLNKVTLSFIGRNLFLFTPKKNNYVDPEVANMGNDLNSEFGEISSGTSYRSFGGAIKVEF</sequence>
<dbReference type="GO" id="GO:0015344">
    <property type="term" value="F:siderophore uptake transmembrane transporter activity"/>
    <property type="evidence" value="ECO:0007669"/>
    <property type="project" value="TreeGrafter"/>
</dbReference>
<evidence type="ECO:0000256" key="6">
    <source>
        <dbReference type="ARBA" id="ARBA00022729"/>
    </source>
</evidence>
<feature type="signal peptide" evidence="14">
    <location>
        <begin position="1"/>
        <end position="24"/>
    </location>
</feature>
<protein>
    <recommendedName>
        <fullName evidence="18">SusC/RagA family TonB-linked outer membrane protein</fullName>
    </recommendedName>
</protein>
<keyword evidence="4" id="KW-0410">Iron transport</keyword>
<keyword evidence="7" id="KW-0408">Iron</keyword>
<evidence type="ECO:0008006" key="18">
    <source>
        <dbReference type="Google" id="ProtNLM"/>
    </source>
</evidence>
<dbReference type="InterPro" id="IPR023997">
    <property type="entry name" value="TonB-dep_OMP_SusC/RagA_CS"/>
</dbReference>
<dbReference type="InterPro" id="IPR036942">
    <property type="entry name" value="Beta-barrel_TonB_sf"/>
</dbReference>
<dbReference type="Gene3D" id="2.40.170.20">
    <property type="entry name" value="TonB-dependent receptor, beta-barrel domain"/>
    <property type="match status" value="1"/>
</dbReference>
<evidence type="ECO:0000259" key="15">
    <source>
        <dbReference type="Pfam" id="PF00593"/>
    </source>
</evidence>
<dbReference type="InterPro" id="IPR008969">
    <property type="entry name" value="CarboxyPept-like_regulatory"/>
</dbReference>
<dbReference type="NCBIfam" id="TIGR04057">
    <property type="entry name" value="SusC_RagA_signa"/>
    <property type="match status" value="1"/>
</dbReference>
<evidence type="ECO:0000256" key="14">
    <source>
        <dbReference type="SAM" id="SignalP"/>
    </source>
</evidence>
<evidence type="ECO:0000256" key="10">
    <source>
        <dbReference type="ARBA" id="ARBA00023136"/>
    </source>
</evidence>
<dbReference type="PROSITE" id="PS52016">
    <property type="entry name" value="TONB_DEPENDENT_REC_3"/>
    <property type="match status" value="1"/>
</dbReference>
<keyword evidence="5 12" id="KW-0812">Transmembrane</keyword>
<dbReference type="PANTHER" id="PTHR32552">
    <property type="entry name" value="FERRICHROME IRON RECEPTOR-RELATED"/>
    <property type="match status" value="1"/>
</dbReference>
<keyword evidence="11 12" id="KW-0998">Cell outer membrane</keyword>
<dbReference type="InterPro" id="IPR039426">
    <property type="entry name" value="TonB-dep_rcpt-like"/>
</dbReference>
<evidence type="ECO:0000256" key="12">
    <source>
        <dbReference type="PROSITE-ProRule" id="PRU01360"/>
    </source>
</evidence>
<evidence type="ECO:0000256" key="3">
    <source>
        <dbReference type="ARBA" id="ARBA00022452"/>
    </source>
</evidence>
<accession>A0A212IYT4</accession>
<keyword evidence="9 13" id="KW-0798">TonB box</keyword>
<evidence type="ECO:0000313" key="17">
    <source>
        <dbReference type="EMBL" id="SBV92383.1"/>
    </source>
</evidence>
<reference evidence="17" key="1">
    <citation type="submission" date="2016-04" db="EMBL/GenBank/DDBJ databases">
        <authorList>
            <person name="Evans L.H."/>
            <person name="Alamgir A."/>
            <person name="Owens N."/>
            <person name="Weber N.D."/>
            <person name="Virtaneva K."/>
            <person name="Barbian K."/>
            <person name="Babar A."/>
            <person name="Rosenke K."/>
        </authorList>
    </citation>
    <scope>NUCLEOTIDE SEQUENCE</scope>
    <source>
        <strain evidence="17">86-2</strain>
    </source>
</reference>
<name>A0A212IYT4_9BACT</name>
<evidence type="ECO:0000256" key="11">
    <source>
        <dbReference type="ARBA" id="ARBA00023237"/>
    </source>
</evidence>
<comment type="subcellular location">
    <subcellularLocation>
        <location evidence="1 12">Cell outer membrane</location>
        <topology evidence="1 12">Multi-pass membrane protein</topology>
    </subcellularLocation>
</comment>
<evidence type="ECO:0000256" key="4">
    <source>
        <dbReference type="ARBA" id="ARBA00022496"/>
    </source>
</evidence>
<feature type="domain" description="TonB-dependent receptor-like beta-barrel" evidence="15">
    <location>
        <begin position="417"/>
        <end position="787"/>
    </location>
</feature>
<dbReference type="Pfam" id="PF00593">
    <property type="entry name" value="TonB_dep_Rec_b-barrel"/>
    <property type="match status" value="1"/>
</dbReference>
<evidence type="ECO:0000259" key="16">
    <source>
        <dbReference type="Pfam" id="PF07715"/>
    </source>
</evidence>